<dbReference type="PROSITE" id="PS50179">
    <property type="entry name" value="VHS"/>
    <property type="match status" value="1"/>
</dbReference>
<keyword evidence="6" id="KW-0832">Ubl conjugation</keyword>
<keyword evidence="8" id="KW-0333">Golgi apparatus</keyword>
<dbReference type="GO" id="GO:0043130">
    <property type="term" value="F:ubiquitin binding"/>
    <property type="evidence" value="ECO:0007669"/>
    <property type="project" value="InterPro"/>
</dbReference>
<evidence type="ECO:0000256" key="5">
    <source>
        <dbReference type="ARBA" id="ARBA00022753"/>
    </source>
</evidence>
<name>A0A1I8Q937_STOCA</name>
<dbReference type="InterPro" id="IPR008942">
    <property type="entry name" value="ENTH_VHS"/>
</dbReference>
<dbReference type="InterPro" id="IPR013041">
    <property type="entry name" value="Clathrin_app_Ig-like_sf"/>
</dbReference>
<evidence type="ECO:0000313" key="12">
    <source>
        <dbReference type="EnsemblMetazoa" id="SCAU014998-PA"/>
    </source>
</evidence>
<keyword evidence="13" id="KW-1185">Reference proteome</keyword>
<dbReference type="GO" id="GO:0034394">
    <property type="term" value="P:protein localization to cell surface"/>
    <property type="evidence" value="ECO:0007669"/>
    <property type="project" value="TreeGrafter"/>
</dbReference>
<dbReference type="PANTHER" id="PTHR45905">
    <property type="entry name" value="GOLGI-LOCALIZED, GAMMA-ADAPTIN EAR CONTAINING, ARF BINDING PROTEIN"/>
    <property type="match status" value="1"/>
</dbReference>
<dbReference type="InterPro" id="IPR027422">
    <property type="entry name" value="GGA1-3"/>
</dbReference>
<dbReference type="Pfam" id="PF02883">
    <property type="entry name" value="Alpha_adaptinC2"/>
    <property type="match status" value="1"/>
</dbReference>
<evidence type="ECO:0008006" key="14">
    <source>
        <dbReference type="Google" id="ProtNLM"/>
    </source>
</evidence>
<dbReference type="SUPFAM" id="SSF48464">
    <property type="entry name" value="ENTH/VHS domain"/>
    <property type="match status" value="1"/>
</dbReference>
<dbReference type="GO" id="GO:0005802">
    <property type="term" value="C:trans-Golgi network"/>
    <property type="evidence" value="ECO:0007669"/>
    <property type="project" value="InterPro"/>
</dbReference>
<dbReference type="GO" id="GO:0006893">
    <property type="term" value="P:Golgi to plasma membrane transport"/>
    <property type="evidence" value="ECO:0007669"/>
    <property type="project" value="TreeGrafter"/>
</dbReference>
<dbReference type="SUPFAM" id="SSF49348">
    <property type="entry name" value="Clathrin adaptor appendage domain"/>
    <property type="match status" value="1"/>
</dbReference>
<dbReference type="GO" id="GO:0035091">
    <property type="term" value="F:phosphatidylinositol binding"/>
    <property type="evidence" value="ECO:0007669"/>
    <property type="project" value="InterPro"/>
</dbReference>
<dbReference type="Proteomes" id="UP000095300">
    <property type="component" value="Unassembled WGS sequence"/>
</dbReference>
<gene>
    <name evidence="12" type="primary">106093278</name>
</gene>
<accession>A0A1I8Q937</accession>
<feature type="domain" description="GAT" evidence="11">
    <location>
        <begin position="170"/>
        <end position="298"/>
    </location>
</feature>
<dbReference type="Gene3D" id="1.25.40.90">
    <property type="match status" value="1"/>
</dbReference>
<evidence type="ECO:0000259" key="11">
    <source>
        <dbReference type="PROSITE" id="PS50909"/>
    </source>
</evidence>
<feature type="domain" description="GAE" evidence="10">
    <location>
        <begin position="570"/>
        <end position="689"/>
    </location>
</feature>
<organism evidence="12 13">
    <name type="scientific">Stomoxys calcitrans</name>
    <name type="common">Stable fly</name>
    <name type="synonym">Conops calcitrans</name>
    <dbReference type="NCBI Taxonomy" id="35570"/>
    <lineage>
        <taxon>Eukaryota</taxon>
        <taxon>Metazoa</taxon>
        <taxon>Ecdysozoa</taxon>
        <taxon>Arthropoda</taxon>
        <taxon>Hexapoda</taxon>
        <taxon>Insecta</taxon>
        <taxon>Pterygota</taxon>
        <taxon>Neoptera</taxon>
        <taxon>Endopterygota</taxon>
        <taxon>Diptera</taxon>
        <taxon>Brachycera</taxon>
        <taxon>Muscomorpha</taxon>
        <taxon>Muscoidea</taxon>
        <taxon>Muscidae</taxon>
        <taxon>Stomoxys</taxon>
    </lineage>
</organism>
<dbReference type="PROSITE" id="PS50180">
    <property type="entry name" value="GAE"/>
    <property type="match status" value="1"/>
</dbReference>
<dbReference type="EnsemblMetazoa" id="SCAU014998-RA">
    <property type="protein sequence ID" value="SCAU014998-PA"/>
    <property type="gene ID" value="SCAU014998"/>
</dbReference>
<evidence type="ECO:0000256" key="7">
    <source>
        <dbReference type="ARBA" id="ARBA00022927"/>
    </source>
</evidence>
<dbReference type="SMART" id="SM00809">
    <property type="entry name" value="Alpha_adaptinC2"/>
    <property type="match status" value="1"/>
</dbReference>
<comment type="similarity">
    <text evidence="3">Belongs to the GGA protein family.</text>
</comment>
<evidence type="ECO:0000256" key="1">
    <source>
        <dbReference type="ARBA" id="ARBA00004150"/>
    </source>
</evidence>
<dbReference type="KEGG" id="scac:106093278"/>
<dbReference type="Pfam" id="PF00790">
    <property type="entry name" value="VHS"/>
    <property type="match status" value="1"/>
</dbReference>
<keyword evidence="7" id="KW-0653">Protein transport</keyword>
<dbReference type="InterPro" id="IPR008152">
    <property type="entry name" value="Clathrin_a/b/g-adaptin_app_Ig"/>
</dbReference>
<evidence type="ECO:0000256" key="2">
    <source>
        <dbReference type="ARBA" id="ARBA00004220"/>
    </source>
</evidence>
<evidence type="ECO:0000256" key="6">
    <source>
        <dbReference type="ARBA" id="ARBA00022843"/>
    </source>
</evidence>
<sequence>MTTDESILEEMLERATNPTKDEIDNMAVQMFCMIVNSNKGLLVNKAHKLIVAKIYSPNVIEANRAIGILEECMSKGGEEFQKKTNKFAFLNELIALVLDKRDGPPAPVETKKRIMECLMLWTAEHPDKTKIQDAYDSLKGKVSLDHGPSSVSVNTTFGNGGVKEQRSSILGKDDLLVAKLLKQGGEENYKKANLLIQHRFNEEARRTAFICHLKSELKKIESTMELLEQMLDSYGNDTPGEDSRVTMSDLYNTCKVHNEQMARWPDYLSDSEPDFLKDVLITKDLLVMILQRYRKFEIDSNLETEAICPKDTHLVKQNTNVTVPTPISSTSAVTSNTDILSDLLGGELNPSSSSPKTIHDTETNLKVQKPSTLDELSEIFGSIENKPEQTKFPSDLMGDFSLLEPINVFGNETITTSEKTEGCSATNGKLEMTKQGFKELREIDKLSEEIFKKSLQNEKRQTTFKKEPEKITLNDLAKDKKQSSLKTISSSNANKASIEHCDEEANCLPQEASSCTEQTVPENKENLPEPTTEIVTECTPTTTVGENQNAAINHKPLAEITIDIDELTPIAEGQRMLMDDEDIQVSLNFTANQPTPHVSVIVMSVINKSRMPIEDFQFEASVKKPCKVRLLPPTDTKLAPRKPFRPSEPINQVLLLMNTTEKPVDITCIVGYRLGDDPDPVKTSIIAKDIPYV</sequence>
<dbReference type="SMART" id="SM00288">
    <property type="entry name" value="VHS"/>
    <property type="match status" value="1"/>
</dbReference>
<evidence type="ECO:0000256" key="4">
    <source>
        <dbReference type="ARBA" id="ARBA00022448"/>
    </source>
</evidence>
<evidence type="ECO:0000313" key="13">
    <source>
        <dbReference type="Proteomes" id="UP000095300"/>
    </source>
</evidence>
<dbReference type="GO" id="GO:0031901">
    <property type="term" value="C:early endosome membrane"/>
    <property type="evidence" value="ECO:0007669"/>
    <property type="project" value="UniProtKB-SubCell"/>
</dbReference>
<evidence type="ECO:0000256" key="8">
    <source>
        <dbReference type="ARBA" id="ARBA00023034"/>
    </source>
</evidence>
<dbReference type="VEuPathDB" id="VectorBase:SCAU014998"/>
<dbReference type="InterPro" id="IPR008153">
    <property type="entry name" value="GAE_dom"/>
</dbReference>
<proteinExistence type="inferred from homology"/>
<evidence type="ECO:0000259" key="9">
    <source>
        <dbReference type="PROSITE" id="PS50179"/>
    </source>
</evidence>
<dbReference type="InterPro" id="IPR004152">
    <property type="entry name" value="GAT_dom"/>
</dbReference>
<protein>
    <recommendedName>
        <fullName evidence="14">VHS domain-containing protein</fullName>
    </recommendedName>
</protein>
<dbReference type="InterPro" id="IPR038425">
    <property type="entry name" value="GAT_sf"/>
</dbReference>
<dbReference type="InterPro" id="IPR002014">
    <property type="entry name" value="VHS_dom"/>
</dbReference>
<dbReference type="Gene3D" id="2.60.40.1230">
    <property type="match status" value="1"/>
</dbReference>
<feature type="domain" description="VHS" evidence="9">
    <location>
        <begin position="15"/>
        <end position="139"/>
    </location>
</feature>
<dbReference type="PROSITE" id="PS50909">
    <property type="entry name" value="GAT"/>
    <property type="match status" value="1"/>
</dbReference>
<dbReference type="PANTHER" id="PTHR45905:SF1">
    <property type="entry name" value="GOLGI-LOCALIZED, GAMMA-ADAPTIN EAR CONTAINING, ARF BINDING PROTEIN"/>
    <property type="match status" value="1"/>
</dbReference>
<evidence type="ECO:0000256" key="3">
    <source>
        <dbReference type="ARBA" id="ARBA00008099"/>
    </source>
</evidence>
<dbReference type="GO" id="GO:0031267">
    <property type="term" value="F:small GTPase binding"/>
    <property type="evidence" value="ECO:0007669"/>
    <property type="project" value="InterPro"/>
</dbReference>
<evidence type="ECO:0000259" key="10">
    <source>
        <dbReference type="PROSITE" id="PS50180"/>
    </source>
</evidence>
<dbReference type="AlphaFoldDB" id="A0A1I8Q937"/>
<reference evidence="12" key="1">
    <citation type="submission" date="2020-05" db="UniProtKB">
        <authorList>
            <consortium name="EnsemblMetazoa"/>
        </authorList>
    </citation>
    <scope>IDENTIFICATION</scope>
    <source>
        <strain evidence="12">USDA</strain>
    </source>
</reference>
<comment type="subcellular location">
    <subcellularLocation>
        <location evidence="2">Early endosome membrane</location>
        <topology evidence="2">Peripheral membrane protein</topology>
    </subcellularLocation>
    <subcellularLocation>
        <location evidence="1">Golgi apparatus</location>
        <location evidence="1">trans-Golgi network membrane</location>
        <topology evidence="1">Peripheral membrane protein</topology>
    </subcellularLocation>
</comment>
<dbReference type="OrthoDB" id="447025at2759"/>
<dbReference type="Gene3D" id="1.20.58.160">
    <property type="match status" value="1"/>
</dbReference>
<keyword evidence="5" id="KW-0967">Endosome</keyword>
<dbReference type="GO" id="GO:0006886">
    <property type="term" value="P:intracellular protein transport"/>
    <property type="evidence" value="ECO:0007669"/>
    <property type="project" value="InterPro"/>
</dbReference>
<keyword evidence="4" id="KW-0813">Transport</keyword>
<dbReference type="SUPFAM" id="SSF89009">
    <property type="entry name" value="GAT-like domain"/>
    <property type="match status" value="1"/>
</dbReference>
<dbReference type="STRING" id="35570.A0A1I8Q937"/>